<evidence type="ECO:0000256" key="3">
    <source>
        <dbReference type="ARBA" id="ARBA00022475"/>
    </source>
</evidence>
<evidence type="ECO:0000256" key="7">
    <source>
        <dbReference type="SAM" id="Phobius"/>
    </source>
</evidence>
<comment type="caution">
    <text evidence="9">The sequence shown here is derived from an EMBL/GenBank/DDBJ whole genome shotgun (WGS) entry which is preliminary data.</text>
</comment>
<evidence type="ECO:0000256" key="5">
    <source>
        <dbReference type="ARBA" id="ARBA00022989"/>
    </source>
</evidence>
<feature type="transmembrane region" description="Helical" evidence="7">
    <location>
        <begin position="255"/>
        <end position="276"/>
    </location>
</feature>
<evidence type="ECO:0000313" key="9">
    <source>
        <dbReference type="EMBL" id="KHE90608.1"/>
    </source>
</evidence>
<evidence type="ECO:0000256" key="6">
    <source>
        <dbReference type="ARBA" id="ARBA00023136"/>
    </source>
</evidence>
<dbReference type="Proteomes" id="UP000030652">
    <property type="component" value="Unassembled WGS sequence"/>
</dbReference>
<evidence type="ECO:0000256" key="2">
    <source>
        <dbReference type="ARBA" id="ARBA00005236"/>
    </source>
</evidence>
<dbReference type="eggNOG" id="COG4591">
    <property type="taxonomic scope" value="Bacteria"/>
</dbReference>
<dbReference type="PANTHER" id="PTHR30489">
    <property type="entry name" value="LIPOPROTEIN-RELEASING SYSTEM TRANSMEMBRANE PROTEIN LOLE"/>
    <property type="match status" value="1"/>
</dbReference>
<dbReference type="GO" id="GO:0044874">
    <property type="term" value="P:lipoprotein localization to outer membrane"/>
    <property type="evidence" value="ECO:0007669"/>
    <property type="project" value="TreeGrafter"/>
</dbReference>
<name>A0A0B0EHM1_9BACT</name>
<dbReference type="AlphaFoldDB" id="A0A0B0EHM1"/>
<evidence type="ECO:0000256" key="1">
    <source>
        <dbReference type="ARBA" id="ARBA00004651"/>
    </source>
</evidence>
<organism evidence="9 10">
    <name type="scientific">Candidatus Scalindua brodae</name>
    <dbReference type="NCBI Taxonomy" id="237368"/>
    <lineage>
        <taxon>Bacteria</taxon>
        <taxon>Pseudomonadati</taxon>
        <taxon>Planctomycetota</taxon>
        <taxon>Candidatus Brocadiia</taxon>
        <taxon>Candidatus Brocadiales</taxon>
        <taxon>Candidatus Scalinduaceae</taxon>
        <taxon>Candidatus Scalindua</taxon>
    </lineage>
</organism>
<dbReference type="InterPro" id="IPR003838">
    <property type="entry name" value="ABC3_permease_C"/>
</dbReference>
<feature type="transmembrane region" description="Helical" evidence="7">
    <location>
        <begin position="194"/>
        <end position="222"/>
    </location>
</feature>
<comment type="subcellular location">
    <subcellularLocation>
        <location evidence="1">Cell membrane</location>
        <topology evidence="1">Multi-pass membrane protein</topology>
    </subcellularLocation>
</comment>
<evidence type="ECO:0000259" key="8">
    <source>
        <dbReference type="Pfam" id="PF02687"/>
    </source>
</evidence>
<accession>A0A0B0EHM1</accession>
<comment type="similarity">
    <text evidence="2">Belongs to the ABC-4 integral membrane protein family. LolC/E subfamily.</text>
</comment>
<gene>
    <name evidence="9" type="primary">lolC</name>
    <name evidence="9" type="ORF">SCABRO_03652</name>
</gene>
<dbReference type="InterPro" id="IPR051447">
    <property type="entry name" value="Lipoprotein-release_system"/>
</dbReference>
<evidence type="ECO:0000256" key="4">
    <source>
        <dbReference type="ARBA" id="ARBA00022692"/>
    </source>
</evidence>
<reference evidence="9 10" key="1">
    <citation type="submission" date="2014-10" db="EMBL/GenBank/DDBJ databases">
        <title>Draft genome of anammox bacterium scalindua brodae, obtained using differential coverage binning of sequence data from two enrichment reactors.</title>
        <authorList>
            <person name="Speth D.R."/>
            <person name="Russ L."/>
            <person name="Kartal B."/>
            <person name="Op den Camp H.J."/>
            <person name="Dutilh B.E."/>
            <person name="Jetten M.S."/>
        </authorList>
    </citation>
    <scope>NUCLEOTIDE SEQUENCE [LARGE SCALE GENOMIC DNA]</scope>
    <source>
        <strain evidence="9">RU1</strain>
    </source>
</reference>
<dbReference type="GO" id="GO:0098797">
    <property type="term" value="C:plasma membrane protein complex"/>
    <property type="evidence" value="ECO:0007669"/>
    <property type="project" value="TreeGrafter"/>
</dbReference>
<evidence type="ECO:0000313" key="10">
    <source>
        <dbReference type="Proteomes" id="UP000030652"/>
    </source>
</evidence>
<proteinExistence type="inferred from homology"/>
<dbReference type="EMBL" id="JRYO01000252">
    <property type="protein sequence ID" value="KHE90608.1"/>
    <property type="molecule type" value="Genomic_DNA"/>
</dbReference>
<feature type="transmembrane region" description="Helical" evidence="7">
    <location>
        <begin position="150"/>
        <end position="174"/>
    </location>
</feature>
<sequence>MIPDTKKKVSTIYKKVKEGTFLTESSDKGIILGIRLAENLNVGLDEKIVIMSQALDGSIAAGAFHVKGLFDTGTEEIDKGVVIITHKAAEELFVMHDKTSEIAIRLKNVEDAQKVSTLIRQKLNSSELEILPWQEVSTVLEQWIEFDNGFIYLIVIVVMIVVAIGILNTVLMGVLERTREFGILLALGTKRKQILAMVAWESLFLGVIGSLFGSLLGILLTLQLGKTGINLSMFSSALTSFYMDPYIYPVSKTDHIIISIALVLVTSILVSIYPAWHAANLKPVEAIRSI</sequence>
<feature type="domain" description="ABC3 transporter permease C-terminal" evidence="8">
    <location>
        <begin position="153"/>
        <end position="283"/>
    </location>
</feature>
<keyword evidence="4 7" id="KW-0812">Transmembrane</keyword>
<keyword evidence="3" id="KW-1003">Cell membrane</keyword>
<dbReference type="PANTHER" id="PTHR30489:SF0">
    <property type="entry name" value="LIPOPROTEIN-RELEASING SYSTEM TRANSMEMBRANE PROTEIN LOLE"/>
    <property type="match status" value="1"/>
</dbReference>
<dbReference type="Pfam" id="PF02687">
    <property type="entry name" value="FtsX"/>
    <property type="match status" value="1"/>
</dbReference>
<keyword evidence="5 7" id="KW-1133">Transmembrane helix</keyword>
<keyword evidence="6 7" id="KW-0472">Membrane</keyword>
<protein>
    <submittedName>
        <fullName evidence="9">Lipoprotein releasing system transmembrane protein LolC</fullName>
    </submittedName>
</protein>
<keyword evidence="9" id="KW-0449">Lipoprotein</keyword>